<dbReference type="Proteomes" id="UP000193827">
    <property type="component" value="Unassembled WGS sequence"/>
</dbReference>
<dbReference type="AlphaFoldDB" id="A0A1Y5RA05"/>
<name>A0A1Y5RA05_9RHOB</name>
<protein>
    <submittedName>
        <fullName evidence="1">Uncharacterized protein</fullName>
    </submittedName>
</protein>
<evidence type="ECO:0000313" key="2">
    <source>
        <dbReference type="Proteomes" id="UP000193827"/>
    </source>
</evidence>
<sequence>MTNKIALALGAIILSALVLDQLMNDGLALLFLSRKLADLIEWMAFWR</sequence>
<proteinExistence type="predicted"/>
<dbReference type="EMBL" id="FWFL01000001">
    <property type="protein sequence ID" value="SLN09894.1"/>
    <property type="molecule type" value="Genomic_DNA"/>
</dbReference>
<gene>
    <name evidence="1" type="ORF">PEL8287_00117</name>
</gene>
<keyword evidence="2" id="KW-1185">Reference proteome</keyword>
<evidence type="ECO:0000313" key="1">
    <source>
        <dbReference type="EMBL" id="SLN09894.1"/>
    </source>
</evidence>
<organism evidence="1 2">
    <name type="scientific">Roseovarius litorisediminis</name>
    <dbReference type="NCBI Taxonomy" id="1312363"/>
    <lineage>
        <taxon>Bacteria</taxon>
        <taxon>Pseudomonadati</taxon>
        <taxon>Pseudomonadota</taxon>
        <taxon>Alphaproteobacteria</taxon>
        <taxon>Rhodobacterales</taxon>
        <taxon>Roseobacteraceae</taxon>
        <taxon>Roseovarius</taxon>
    </lineage>
</organism>
<dbReference type="RefSeq" id="WP_176228521.1">
    <property type="nucleotide sequence ID" value="NZ_FWFL01000001.1"/>
</dbReference>
<accession>A0A1Y5RA05</accession>
<reference evidence="1 2" key="1">
    <citation type="submission" date="2017-03" db="EMBL/GenBank/DDBJ databases">
        <authorList>
            <person name="Afonso C.L."/>
            <person name="Miller P.J."/>
            <person name="Scott M.A."/>
            <person name="Spackman E."/>
            <person name="Goraichik I."/>
            <person name="Dimitrov K.M."/>
            <person name="Suarez D.L."/>
            <person name="Swayne D.E."/>
        </authorList>
    </citation>
    <scope>NUCLEOTIDE SEQUENCE [LARGE SCALE GENOMIC DNA]</scope>
    <source>
        <strain evidence="1 2">CECT 8287</strain>
    </source>
</reference>